<dbReference type="GeneID" id="73339151"/>
<dbReference type="AlphaFoldDB" id="A0A9Q8SNE4"/>
<protein>
    <submittedName>
        <fullName evidence="2">Uncharacterized protein</fullName>
    </submittedName>
</protein>
<proteinExistence type="predicted"/>
<dbReference type="Proteomes" id="UP000830671">
    <property type="component" value="Chromosome 3"/>
</dbReference>
<accession>A0A9Q8SNE4</accession>
<name>A0A9Q8SNE4_9PEZI</name>
<evidence type="ECO:0000256" key="1">
    <source>
        <dbReference type="SAM" id="MobiDB-lite"/>
    </source>
</evidence>
<evidence type="ECO:0000313" key="2">
    <source>
        <dbReference type="EMBL" id="UQC79652.1"/>
    </source>
</evidence>
<dbReference type="EMBL" id="CP019475">
    <property type="protein sequence ID" value="UQC79652.1"/>
    <property type="molecule type" value="Genomic_DNA"/>
</dbReference>
<evidence type="ECO:0000313" key="3">
    <source>
        <dbReference type="Proteomes" id="UP000830671"/>
    </source>
</evidence>
<reference evidence="2" key="1">
    <citation type="journal article" date="2021" name="Mol. Plant Microbe Interact.">
        <title>Complete Genome Sequence of the Plant-Pathogenic Fungus Colletotrichum lupini.</title>
        <authorList>
            <person name="Baroncelli R."/>
            <person name="Pensec F."/>
            <person name="Da Lio D."/>
            <person name="Boufleur T."/>
            <person name="Vicente I."/>
            <person name="Sarrocco S."/>
            <person name="Picot A."/>
            <person name="Baraldi E."/>
            <person name="Sukno S."/>
            <person name="Thon M."/>
            <person name="Le Floch G."/>
        </authorList>
    </citation>
    <scope>NUCLEOTIDE SEQUENCE</scope>
    <source>
        <strain evidence="2">IMI 504893</strain>
    </source>
</reference>
<sequence length="236" mass="26444">MTEGLKPGVRETPKPYIFINGKYWVAKDLTLANFGDLVAAEKPEYDSTTAVQAANRPTVDEPKPQSEGYANFPSLAEMRPPPMMPAGANVDRKIWDGNISRKMKREDEDFMAAAMTDEKNDEGPVGHPEEHTNVILNIPREPHLLIFSHPPPRHAVLPFDDLHAYHPALALDDFEHQKHAPLAPMAPWHPSNIQEPEAHQNDRALEAVNNCIIAGQQPQILPGLADNRFDEHTPHY</sequence>
<gene>
    <name evidence="2" type="ORF">CLUP02_05132</name>
</gene>
<dbReference type="RefSeq" id="XP_049141284.1">
    <property type="nucleotide sequence ID" value="XM_049284141.1"/>
</dbReference>
<keyword evidence="3" id="KW-1185">Reference proteome</keyword>
<dbReference type="KEGG" id="clup:CLUP02_05132"/>
<organism evidence="2 3">
    <name type="scientific">Colletotrichum lupini</name>
    <dbReference type="NCBI Taxonomy" id="145971"/>
    <lineage>
        <taxon>Eukaryota</taxon>
        <taxon>Fungi</taxon>
        <taxon>Dikarya</taxon>
        <taxon>Ascomycota</taxon>
        <taxon>Pezizomycotina</taxon>
        <taxon>Sordariomycetes</taxon>
        <taxon>Hypocreomycetidae</taxon>
        <taxon>Glomerellales</taxon>
        <taxon>Glomerellaceae</taxon>
        <taxon>Colletotrichum</taxon>
        <taxon>Colletotrichum acutatum species complex</taxon>
    </lineage>
</organism>
<feature type="region of interest" description="Disordered" evidence="1">
    <location>
        <begin position="47"/>
        <end position="68"/>
    </location>
</feature>